<keyword evidence="5 11" id="KW-1133">Transmembrane helix</keyword>
<evidence type="ECO:0000313" key="14">
    <source>
        <dbReference type="EMBL" id="KAG8181220.1"/>
    </source>
</evidence>
<dbReference type="InterPro" id="IPR017981">
    <property type="entry name" value="GPCR_2-like_7TM"/>
</dbReference>
<organism evidence="14 15">
    <name type="scientific">Oedothorax gibbosus</name>
    <dbReference type="NCBI Taxonomy" id="931172"/>
    <lineage>
        <taxon>Eukaryota</taxon>
        <taxon>Metazoa</taxon>
        <taxon>Ecdysozoa</taxon>
        <taxon>Arthropoda</taxon>
        <taxon>Chelicerata</taxon>
        <taxon>Arachnida</taxon>
        <taxon>Araneae</taxon>
        <taxon>Araneomorphae</taxon>
        <taxon>Entelegynae</taxon>
        <taxon>Araneoidea</taxon>
        <taxon>Linyphiidae</taxon>
        <taxon>Erigoninae</taxon>
        <taxon>Oedothorax</taxon>
    </lineage>
</organism>
<feature type="domain" description="FZ" evidence="12">
    <location>
        <begin position="38"/>
        <end position="103"/>
    </location>
</feature>
<comment type="caution">
    <text evidence="14">The sequence shown here is derived from an EMBL/GenBank/DDBJ whole genome shotgun (WGS) entry which is preliminary data.</text>
</comment>
<dbReference type="GO" id="GO:0071679">
    <property type="term" value="P:commissural neuron axon guidance"/>
    <property type="evidence" value="ECO:0007669"/>
    <property type="project" value="TreeGrafter"/>
</dbReference>
<dbReference type="InterPro" id="IPR036790">
    <property type="entry name" value="Frizzled_dom_sf"/>
</dbReference>
<keyword evidence="8" id="KW-0675">Receptor</keyword>
<keyword evidence="4 11" id="KW-0812">Transmembrane</keyword>
<evidence type="ECO:0000256" key="1">
    <source>
        <dbReference type="ARBA" id="ARBA00004141"/>
    </source>
</evidence>
<dbReference type="SUPFAM" id="SSF63501">
    <property type="entry name" value="Frizzled cysteine-rich domain"/>
    <property type="match status" value="1"/>
</dbReference>
<sequence>MRVSTVTAATLVALADDSNNQFEVQDNLALLEGLRSVPRCWAVVQPLLCSLYMPKCENGSVALPSQEMCRITRGPCRFVETIGWPSFMKCDDKNLFPPRCRNPLQEIKFNTTYKCIPPLVETDKPENWFHEVEGCGIQCQDPFFTKEEHEYYHYLSLISCSIGFVLTFFTVLTFLINWKASAIYPNVIVFVINLCLVFVNFGFLIPLMFPNIRKDIVCNEDGTIRRQHPRSGEHLCNFTFFLTYFFLMAAVVWFVILSYTFHVTLRVSGNPKDIQKKRFHFHISAWSIPIVCSTTILAMKGVDGDSMSGICFVSYVNFDMRVTSFSAPILIAAVIAGIFLLSILYFLVKVRLNSEELTNKKARLKLLKMICYIGFLALADFIFAISVIVSSVYQFKNQDNWSDSLKDYIVCLAMYSYQPYSSIGELPGTKCALKSKPSVGVLHHQLFCLCLFSLTSSIWVCNLNTIEAWKRFFFRMCSPSEKNASRMKKHELISKAFQRQNQMRQGHSFSLNSTRDDPVGIDMNLNSFASNISSSFVMAVPHLLMRRNAVPNIDAFPSRHYSSASEISRQMSVDSYNQQNLDSISMQFSEQEFAHLRHPKRKTRKERERFLKNRTWFSYNRRGSDTSLQSSVRASIAAVLGAKVTKSTSTGDLGAQAVNPGTPMNPMPTGTPMVAGTPMVSVLANNRKTITREKVIPPFMHGMDGTHGMDQSLDCGSIRSSLGSTFGQRFTPGDNNTMGGMIHPSMWGCMMNMPFGYIGSGMCPLMYHPTPEFNYATYSTARYIDYGQHSADAIYQYQHSLIPLQPRAESASETEYLPIVMSDSEYTDTGHRSYDEAQLMSACLMQQERRHAQAVAAAANSELSQHPKPTLEPQECAQTKLKRMNLFSGPNTKDASGSRPESRKTCPLSRPQSGKKTPHSEAPPPSPADSLRSLEIGDDEVFEEDSNQQEIPPESALKNDSSLLHLERAMSLSKNCQSETFDIPTMKSSISLGQLPTKKFTPPKSVLKEKCLNASETECLLGAKTDDKENISQG</sequence>
<evidence type="ECO:0000313" key="15">
    <source>
        <dbReference type="Proteomes" id="UP000827092"/>
    </source>
</evidence>
<comment type="subcellular location">
    <subcellularLocation>
        <location evidence="1">Membrane</location>
        <topology evidence="1">Multi-pass membrane protein</topology>
    </subcellularLocation>
</comment>
<evidence type="ECO:0000256" key="8">
    <source>
        <dbReference type="ARBA" id="ARBA00023170"/>
    </source>
</evidence>
<evidence type="ECO:0000259" key="12">
    <source>
        <dbReference type="PROSITE" id="PS50038"/>
    </source>
</evidence>
<evidence type="ECO:0000256" key="7">
    <source>
        <dbReference type="ARBA" id="ARBA00023157"/>
    </source>
</evidence>
<proteinExistence type="inferred from homology"/>
<dbReference type="GO" id="GO:0007224">
    <property type="term" value="P:smoothened signaling pathway"/>
    <property type="evidence" value="ECO:0007669"/>
    <property type="project" value="TreeGrafter"/>
</dbReference>
<reference evidence="14 15" key="1">
    <citation type="journal article" date="2022" name="Nat. Ecol. Evol.">
        <title>A masculinizing supergene underlies an exaggerated male reproductive morph in a spider.</title>
        <authorList>
            <person name="Hendrickx F."/>
            <person name="De Corte Z."/>
            <person name="Sonet G."/>
            <person name="Van Belleghem S.M."/>
            <person name="Kostlbacher S."/>
            <person name="Vangestel C."/>
        </authorList>
    </citation>
    <scope>NUCLEOTIDE SEQUENCE [LARGE SCALE GENOMIC DNA]</scope>
    <source>
        <strain evidence="14">W744_W776</strain>
    </source>
</reference>
<dbReference type="Proteomes" id="UP000827092">
    <property type="component" value="Unassembled WGS sequence"/>
</dbReference>
<dbReference type="Gene3D" id="1.20.1070.10">
    <property type="entry name" value="Rhodopsin 7-helix transmembrane proteins"/>
    <property type="match status" value="1"/>
</dbReference>
<comment type="similarity">
    <text evidence="2">Belongs to the G-protein coupled receptor Fz/Smo family.</text>
</comment>
<keyword evidence="6 11" id="KW-0472">Membrane</keyword>
<feature type="transmembrane region" description="Helical" evidence="11">
    <location>
        <begin position="151"/>
        <end position="175"/>
    </location>
</feature>
<protein>
    <recommendedName>
        <fullName evidence="16">Smoothened</fullName>
    </recommendedName>
</protein>
<evidence type="ECO:0000256" key="9">
    <source>
        <dbReference type="PROSITE-ProRule" id="PRU00090"/>
    </source>
</evidence>
<evidence type="ECO:0000256" key="10">
    <source>
        <dbReference type="SAM" id="MobiDB-lite"/>
    </source>
</evidence>
<feature type="transmembrane region" description="Helical" evidence="11">
    <location>
        <begin position="325"/>
        <end position="348"/>
    </location>
</feature>
<evidence type="ECO:0000256" key="2">
    <source>
        <dbReference type="ARBA" id="ARBA00008077"/>
    </source>
</evidence>
<feature type="domain" description="G-protein coupled receptors family 2 profile 2" evidence="13">
    <location>
        <begin position="152"/>
        <end position="351"/>
    </location>
</feature>
<dbReference type="PRINTS" id="PR00489">
    <property type="entry name" value="FRIZZLED"/>
</dbReference>
<name>A0AAV6UCI5_9ARAC</name>
<dbReference type="Pfam" id="PF01534">
    <property type="entry name" value="Frizzled"/>
    <property type="match status" value="1"/>
</dbReference>
<gene>
    <name evidence="14" type="ORF">JTE90_002902</name>
</gene>
<keyword evidence="3" id="KW-0217">Developmental protein</keyword>
<dbReference type="Gene3D" id="1.10.2000.10">
    <property type="entry name" value="Frizzled cysteine-rich domain"/>
    <property type="match status" value="1"/>
</dbReference>
<accession>A0AAV6UCI5</accession>
<dbReference type="InterPro" id="IPR015526">
    <property type="entry name" value="Frizzled/SFRP"/>
</dbReference>
<evidence type="ECO:0008006" key="16">
    <source>
        <dbReference type="Google" id="ProtNLM"/>
    </source>
</evidence>
<dbReference type="AlphaFoldDB" id="A0AAV6UCI5"/>
<dbReference type="SMART" id="SM01330">
    <property type="entry name" value="Frizzled"/>
    <property type="match status" value="1"/>
</dbReference>
<evidence type="ECO:0000256" key="6">
    <source>
        <dbReference type="ARBA" id="ARBA00023136"/>
    </source>
</evidence>
<feature type="transmembrane region" description="Helical" evidence="11">
    <location>
        <begin position="369"/>
        <end position="393"/>
    </location>
</feature>
<evidence type="ECO:0000256" key="4">
    <source>
        <dbReference type="ARBA" id="ARBA00022692"/>
    </source>
</evidence>
<dbReference type="GO" id="GO:0005113">
    <property type="term" value="F:patched binding"/>
    <property type="evidence" value="ECO:0007669"/>
    <property type="project" value="TreeGrafter"/>
</dbReference>
<dbReference type="GO" id="GO:0030425">
    <property type="term" value="C:dendrite"/>
    <property type="evidence" value="ECO:0007669"/>
    <property type="project" value="TreeGrafter"/>
</dbReference>
<dbReference type="SMART" id="SM00063">
    <property type="entry name" value="FRI"/>
    <property type="match status" value="1"/>
</dbReference>
<dbReference type="PROSITE" id="PS50038">
    <property type="entry name" value="FZ"/>
    <property type="match status" value="1"/>
</dbReference>
<evidence type="ECO:0000256" key="3">
    <source>
        <dbReference type="ARBA" id="ARBA00022473"/>
    </source>
</evidence>
<dbReference type="PANTHER" id="PTHR11309">
    <property type="entry name" value="FRIZZLED"/>
    <property type="match status" value="1"/>
</dbReference>
<dbReference type="PANTHER" id="PTHR11309:SF35">
    <property type="entry name" value="PROTEIN SMOOTHENED"/>
    <property type="match status" value="1"/>
</dbReference>
<dbReference type="GO" id="GO:0007417">
    <property type="term" value="P:central nervous system development"/>
    <property type="evidence" value="ECO:0007669"/>
    <property type="project" value="TreeGrafter"/>
</dbReference>
<dbReference type="GO" id="GO:0004888">
    <property type="term" value="F:transmembrane signaling receptor activity"/>
    <property type="evidence" value="ECO:0007669"/>
    <property type="project" value="InterPro"/>
</dbReference>
<dbReference type="InterPro" id="IPR020067">
    <property type="entry name" value="Frizzled_dom"/>
</dbReference>
<evidence type="ECO:0000256" key="11">
    <source>
        <dbReference type="SAM" id="Phobius"/>
    </source>
</evidence>
<dbReference type="PROSITE" id="PS50261">
    <property type="entry name" value="G_PROTEIN_RECEP_F2_4"/>
    <property type="match status" value="1"/>
</dbReference>
<feature type="transmembrane region" description="Helical" evidence="11">
    <location>
        <begin position="187"/>
        <end position="209"/>
    </location>
</feature>
<keyword evidence="15" id="KW-1185">Reference proteome</keyword>
<evidence type="ECO:0000259" key="13">
    <source>
        <dbReference type="PROSITE" id="PS50261"/>
    </source>
</evidence>
<comment type="caution">
    <text evidence="9">Lacks conserved residue(s) required for the propagation of feature annotation.</text>
</comment>
<dbReference type="InterPro" id="IPR000539">
    <property type="entry name" value="Frizzled/Smoothened_7TM"/>
</dbReference>
<dbReference type="EMBL" id="JAFNEN010000527">
    <property type="protein sequence ID" value="KAG8181220.1"/>
    <property type="molecule type" value="Genomic_DNA"/>
</dbReference>
<dbReference type="Pfam" id="PF01392">
    <property type="entry name" value="Fz"/>
    <property type="match status" value="1"/>
</dbReference>
<dbReference type="GO" id="GO:0005929">
    <property type="term" value="C:cilium"/>
    <property type="evidence" value="ECO:0007669"/>
    <property type="project" value="TreeGrafter"/>
</dbReference>
<dbReference type="GO" id="GO:0007389">
    <property type="term" value="P:pattern specification process"/>
    <property type="evidence" value="ECO:0007669"/>
    <property type="project" value="TreeGrafter"/>
</dbReference>
<evidence type="ECO:0000256" key="5">
    <source>
        <dbReference type="ARBA" id="ARBA00022989"/>
    </source>
</evidence>
<keyword evidence="7" id="KW-1015">Disulfide bond</keyword>
<feature type="transmembrane region" description="Helical" evidence="11">
    <location>
        <begin position="238"/>
        <end position="259"/>
    </location>
</feature>
<dbReference type="GO" id="GO:0005886">
    <property type="term" value="C:plasma membrane"/>
    <property type="evidence" value="ECO:0007669"/>
    <property type="project" value="TreeGrafter"/>
</dbReference>
<feature type="region of interest" description="Disordered" evidence="10">
    <location>
        <begin position="884"/>
        <end position="932"/>
    </location>
</feature>